<evidence type="ECO:0000256" key="8">
    <source>
        <dbReference type="ARBA" id="ARBA00022989"/>
    </source>
</evidence>
<evidence type="ECO:0000256" key="3">
    <source>
        <dbReference type="ARBA" id="ARBA00022448"/>
    </source>
</evidence>
<keyword evidence="4" id="KW-0633">Potassium transport</keyword>
<dbReference type="AlphaFoldDB" id="A0A8T5UTV3"/>
<comment type="catalytic activity">
    <reaction evidence="12">
        <text>K(+)(in) = K(+)(out)</text>
        <dbReference type="Rhea" id="RHEA:29463"/>
        <dbReference type="ChEBI" id="CHEBI:29103"/>
    </reaction>
</comment>
<feature type="transmembrane region" description="Helical" evidence="13">
    <location>
        <begin position="20"/>
        <end position="39"/>
    </location>
</feature>
<evidence type="ECO:0000256" key="12">
    <source>
        <dbReference type="ARBA" id="ARBA00034430"/>
    </source>
</evidence>
<dbReference type="InterPro" id="IPR010617">
    <property type="entry name" value="TMEM175-like"/>
</dbReference>
<dbReference type="RefSeq" id="WP_223790327.1">
    <property type="nucleotide sequence ID" value="NZ_JAIOUQ010000003.1"/>
</dbReference>
<evidence type="ECO:0000256" key="5">
    <source>
        <dbReference type="ARBA" id="ARBA00022692"/>
    </source>
</evidence>
<dbReference type="GO" id="GO:0016020">
    <property type="term" value="C:membrane"/>
    <property type="evidence" value="ECO:0007669"/>
    <property type="project" value="UniProtKB-SubCell"/>
</dbReference>
<dbReference type="Pfam" id="PF06736">
    <property type="entry name" value="TMEM175"/>
    <property type="match status" value="1"/>
</dbReference>
<keyword evidence="9" id="KW-0406">Ion transport</keyword>
<evidence type="ECO:0000256" key="7">
    <source>
        <dbReference type="ARBA" id="ARBA00022958"/>
    </source>
</evidence>
<evidence type="ECO:0000256" key="6">
    <source>
        <dbReference type="ARBA" id="ARBA00022826"/>
    </source>
</evidence>
<keyword evidence="11" id="KW-0407">Ion channel</keyword>
<comment type="similarity">
    <text evidence="2">Belongs to the TMEM175 family.</text>
</comment>
<evidence type="ECO:0000256" key="2">
    <source>
        <dbReference type="ARBA" id="ARBA00006920"/>
    </source>
</evidence>
<evidence type="ECO:0000256" key="9">
    <source>
        <dbReference type="ARBA" id="ARBA00023065"/>
    </source>
</evidence>
<keyword evidence="3" id="KW-0813">Transport</keyword>
<keyword evidence="6" id="KW-0631">Potassium channel</keyword>
<accession>A0A8T5UTV3</accession>
<dbReference type="GO" id="GO:0005267">
    <property type="term" value="F:potassium channel activity"/>
    <property type="evidence" value="ECO:0007669"/>
    <property type="project" value="UniProtKB-KW"/>
</dbReference>
<evidence type="ECO:0000256" key="4">
    <source>
        <dbReference type="ARBA" id="ARBA00022538"/>
    </source>
</evidence>
<feature type="transmembrane region" description="Helical" evidence="13">
    <location>
        <begin position="45"/>
        <end position="69"/>
    </location>
</feature>
<keyword evidence="8 13" id="KW-1133">Transmembrane helix</keyword>
<proteinExistence type="inferred from homology"/>
<evidence type="ECO:0000256" key="1">
    <source>
        <dbReference type="ARBA" id="ARBA00004141"/>
    </source>
</evidence>
<keyword evidence="7" id="KW-0630">Potassium</keyword>
<organism evidence="14 15">
    <name type="scientific">Methanobacterium spitsbergense</name>
    <dbReference type="NCBI Taxonomy" id="2874285"/>
    <lineage>
        <taxon>Archaea</taxon>
        <taxon>Methanobacteriati</taxon>
        <taxon>Methanobacteriota</taxon>
        <taxon>Methanomada group</taxon>
        <taxon>Methanobacteria</taxon>
        <taxon>Methanobacteriales</taxon>
        <taxon>Methanobacteriaceae</taxon>
        <taxon>Methanobacterium</taxon>
    </lineage>
</organism>
<dbReference type="GO" id="GO:0015252">
    <property type="term" value="F:proton channel activity"/>
    <property type="evidence" value="ECO:0007669"/>
    <property type="project" value="InterPro"/>
</dbReference>
<dbReference type="PANTHER" id="PTHR31462">
    <property type="entry name" value="ENDOSOMAL/LYSOSOMAL POTASSIUM CHANNEL TMEM175"/>
    <property type="match status" value="1"/>
</dbReference>
<feature type="transmembrane region" description="Helical" evidence="13">
    <location>
        <begin position="89"/>
        <end position="113"/>
    </location>
</feature>
<evidence type="ECO:0000256" key="13">
    <source>
        <dbReference type="SAM" id="Phobius"/>
    </source>
</evidence>
<evidence type="ECO:0000256" key="11">
    <source>
        <dbReference type="ARBA" id="ARBA00023303"/>
    </source>
</evidence>
<gene>
    <name evidence="14" type="ORF">K8N75_01040</name>
</gene>
<dbReference type="PANTHER" id="PTHR31462:SF5">
    <property type="entry name" value="ENDOSOMAL_LYSOSOMAL PROTON CHANNEL TMEM175"/>
    <property type="match status" value="1"/>
</dbReference>
<evidence type="ECO:0000313" key="14">
    <source>
        <dbReference type="EMBL" id="MBZ2164640.1"/>
    </source>
</evidence>
<keyword evidence="15" id="KW-1185">Reference proteome</keyword>
<evidence type="ECO:0000313" key="15">
    <source>
        <dbReference type="Proteomes" id="UP000825933"/>
    </source>
</evidence>
<dbReference type="Proteomes" id="UP000825933">
    <property type="component" value="Unassembled WGS sequence"/>
</dbReference>
<sequence length="200" mass="23180">MENYNVPMTTKRIETLVDGIFAIAMTLLVLSLNVPQLIYPATDIAVIHSLSAMLQQFFIYFMSFILLALFWRINHTQFYFIKKANQTILWINIIWLSLIALVPFSTNLVGSYGYLKVPIIFFDLNLFFIGVLFSLNWYYADKKNFLDKNADKKMIKSRKKANLALPSLALIAIGLSFISPEWSSLVYFALFFINSHKFFN</sequence>
<reference evidence="15" key="1">
    <citation type="journal article" date="2022" name="Microbiol. Resour. Announc.">
        <title>Draft Genome Sequence of a Methanogenic Archaeon from West Spitsbergen Permafrost.</title>
        <authorList>
            <person name="Trubitsyn V."/>
            <person name="Rivkina E."/>
            <person name="Shcherbakova V."/>
        </authorList>
    </citation>
    <scope>NUCLEOTIDE SEQUENCE [LARGE SCALE GENOMIC DNA]</scope>
    <source>
        <strain evidence="15">VT</strain>
    </source>
</reference>
<feature type="transmembrane region" description="Helical" evidence="13">
    <location>
        <begin position="119"/>
        <end position="140"/>
    </location>
</feature>
<comment type="caution">
    <text evidence="14">The sequence shown here is derived from an EMBL/GenBank/DDBJ whole genome shotgun (WGS) entry which is preliminary data.</text>
</comment>
<keyword evidence="5 13" id="KW-0812">Transmembrane</keyword>
<keyword evidence="10 13" id="KW-0472">Membrane</keyword>
<dbReference type="EMBL" id="JAIOUQ010000003">
    <property type="protein sequence ID" value="MBZ2164640.1"/>
    <property type="molecule type" value="Genomic_DNA"/>
</dbReference>
<evidence type="ECO:0000256" key="10">
    <source>
        <dbReference type="ARBA" id="ARBA00023136"/>
    </source>
</evidence>
<name>A0A8T5UTV3_9EURY</name>
<protein>
    <submittedName>
        <fullName evidence="14">TMEM175 family protein</fullName>
    </submittedName>
</protein>
<comment type="subcellular location">
    <subcellularLocation>
        <location evidence="1">Membrane</location>
        <topology evidence="1">Multi-pass membrane protein</topology>
    </subcellularLocation>
</comment>
<feature type="transmembrane region" description="Helical" evidence="13">
    <location>
        <begin position="161"/>
        <end position="178"/>
    </location>
</feature>